<reference evidence="2 3" key="1">
    <citation type="submission" date="2024-05" db="EMBL/GenBank/DDBJ databases">
        <authorList>
            <person name="Wallberg A."/>
        </authorList>
    </citation>
    <scope>NUCLEOTIDE SEQUENCE [LARGE SCALE GENOMIC DNA]</scope>
</reference>
<evidence type="ECO:0000256" key="1">
    <source>
        <dbReference type="SAM" id="MobiDB-lite"/>
    </source>
</evidence>
<dbReference type="PANTHER" id="PTHR21696">
    <property type="entry name" value="PROTEIN UNC-79 HOMOLOG"/>
    <property type="match status" value="1"/>
</dbReference>
<feature type="compositionally biased region" description="Low complexity" evidence="1">
    <location>
        <begin position="191"/>
        <end position="209"/>
    </location>
</feature>
<feature type="region of interest" description="Disordered" evidence="1">
    <location>
        <begin position="171"/>
        <end position="274"/>
    </location>
</feature>
<name>A0AAV2R8Z3_MEGNR</name>
<evidence type="ECO:0000313" key="3">
    <source>
        <dbReference type="Proteomes" id="UP001497623"/>
    </source>
</evidence>
<protein>
    <recommendedName>
        <fullName evidence="4">Protein unc-79 homolog</fullName>
    </recommendedName>
</protein>
<comment type="caution">
    <text evidence="2">The sequence shown here is derived from an EMBL/GenBank/DDBJ whole genome shotgun (WGS) entry which is preliminary data.</text>
</comment>
<feature type="compositionally biased region" description="Basic and acidic residues" evidence="1">
    <location>
        <begin position="243"/>
        <end position="253"/>
    </location>
</feature>
<sequence length="907" mass="100054">MECSNKIKIEAKPAVIQCVQLEEMASVEEISFAEATIIDEPQICSARIQEICSATETTVNPLAVHSIRSPQSPLSMMDLITLGSPVELTSTDGSPNGTTPQECLEIPTPERLLSVGPEKDCDQVKKADEQSGGSLLERVWQVVGGWANGNKHNSMRDCELDEVVVTGENNKPTKIKAIDPSMRNNDAAQINSNTSTEDNTDETTTTSNSGPTDTCPGKFSRQRKAGIPTQADNQYEEDEDDQKNDFDWDDHGDVSGIQQSDMQAPPPPSIKQSSLRVGEDCMSYRCMECGETLEEFSNDDLGMCIIILSTFVYRQPGLAAPLLPRMLKTVARVSGSEIFSWQYESAVHLPGSATSIGRQFLRCVLHQLAPNQIFNQIFQTKIEEGQRLQLFRTLAQALTDFNELNPSAPIQILLENLNGRKVLPADNIPHILGNVASYMECVTQEGGGGLNSSLVPLFDTFLRKLLLCVTGMQELNPILRVLVAILRIPGVSSHKGVLDPVSKLLSFIIQNSPLQYQYLNDICYLCNRIFSRERDKLLLTRLVVYELVQALKFKTSIPDTNLILLVQMIVQDGGGTLGTNSVVEDLPKDPSEIGSFPNTCASECMRAHVNDALEFIADVHTLTKVKSNCHKNVGLNEDTMGGLVKAGISQYLAMELARRSSQDHRTLGKYLPWLNSPPTAVQQGPKEFIDCVAHIRLLSWILLGALSHMCMVPGSVCQPVPPESSCHIADHIQVILTGFAEQSKQSVLHMSSLFHAFILCQLWTVYLEQSAGSPGNDNYGSISSILTDFWAKVTPGILQLVSHSKVLGDMVNLHFASLMEALHECQSTVLSKLLPLWAPVLFTHHKQLPSQLSVRLQACQNAAPPVITEESMKNAVPNNLLRWLHRLQFKMGQIELQSSQAFQIYTV</sequence>
<evidence type="ECO:0008006" key="4">
    <source>
        <dbReference type="Google" id="ProtNLM"/>
    </source>
</evidence>
<gene>
    <name evidence="2" type="ORF">MNOR_LOCUS22295</name>
</gene>
<accession>A0AAV2R8Z3</accession>
<keyword evidence="3" id="KW-1185">Reference proteome</keyword>
<organism evidence="2 3">
    <name type="scientific">Meganyctiphanes norvegica</name>
    <name type="common">Northern krill</name>
    <name type="synonym">Thysanopoda norvegica</name>
    <dbReference type="NCBI Taxonomy" id="48144"/>
    <lineage>
        <taxon>Eukaryota</taxon>
        <taxon>Metazoa</taxon>
        <taxon>Ecdysozoa</taxon>
        <taxon>Arthropoda</taxon>
        <taxon>Crustacea</taxon>
        <taxon>Multicrustacea</taxon>
        <taxon>Malacostraca</taxon>
        <taxon>Eumalacostraca</taxon>
        <taxon>Eucarida</taxon>
        <taxon>Euphausiacea</taxon>
        <taxon>Euphausiidae</taxon>
        <taxon>Meganyctiphanes</taxon>
    </lineage>
</organism>
<evidence type="ECO:0000313" key="2">
    <source>
        <dbReference type="EMBL" id="CAL4121124.1"/>
    </source>
</evidence>
<proteinExistence type="predicted"/>
<dbReference type="InterPro" id="IPR024855">
    <property type="entry name" value="UNC79"/>
</dbReference>
<dbReference type="PANTHER" id="PTHR21696:SF2">
    <property type="entry name" value="PROTEIN UNC-79 HOMOLOG"/>
    <property type="match status" value="1"/>
</dbReference>
<dbReference type="EMBL" id="CAXKWB010018656">
    <property type="protein sequence ID" value="CAL4121124.1"/>
    <property type="molecule type" value="Genomic_DNA"/>
</dbReference>
<dbReference type="AlphaFoldDB" id="A0AAV2R8Z3"/>
<dbReference type="Proteomes" id="UP001497623">
    <property type="component" value="Unassembled WGS sequence"/>
</dbReference>